<dbReference type="AlphaFoldDB" id="A0A1G2K5J6"/>
<dbReference type="Gene3D" id="1.10.10.10">
    <property type="entry name" value="Winged helix-like DNA-binding domain superfamily/Winged helix DNA-binding domain"/>
    <property type="match status" value="1"/>
</dbReference>
<gene>
    <name evidence="2" type="ORF">A2633_02640</name>
</gene>
<name>A0A1G2K5J6_9BACT</name>
<dbReference type="InterPro" id="IPR036388">
    <property type="entry name" value="WH-like_DNA-bd_sf"/>
</dbReference>
<dbReference type="InterPro" id="IPR036390">
    <property type="entry name" value="WH_DNA-bd_sf"/>
</dbReference>
<evidence type="ECO:0000259" key="1">
    <source>
        <dbReference type="Pfam" id="PF01978"/>
    </source>
</evidence>
<protein>
    <recommendedName>
        <fullName evidence="1">Transcription regulator TrmB N-terminal domain-containing protein</fullName>
    </recommendedName>
</protein>
<dbReference type="EMBL" id="MHQC01000031">
    <property type="protein sequence ID" value="OGZ94697.1"/>
    <property type="molecule type" value="Genomic_DNA"/>
</dbReference>
<dbReference type="PANTHER" id="PTHR34293">
    <property type="entry name" value="HTH-TYPE TRANSCRIPTIONAL REGULATOR TRMBL2"/>
    <property type="match status" value="1"/>
</dbReference>
<dbReference type="InterPro" id="IPR002831">
    <property type="entry name" value="Tscrpt_reg_TrmB_N"/>
</dbReference>
<accession>A0A1G2K5J6</accession>
<comment type="caution">
    <text evidence="2">The sequence shown here is derived from an EMBL/GenBank/DDBJ whole genome shotgun (WGS) entry which is preliminary data.</text>
</comment>
<evidence type="ECO:0000313" key="3">
    <source>
        <dbReference type="Proteomes" id="UP000177152"/>
    </source>
</evidence>
<feature type="domain" description="Transcription regulator TrmB N-terminal" evidence="1">
    <location>
        <begin position="7"/>
        <end position="74"/>
    </location>
</feature>
<sequence>MKIEEGLKNLGLAEKEAKVYIALVRLGRGSAQSVADESGIKRPTAYVILENLIDKGMAVKIPRARKKLYEAKPPDEFFAEAEERFALSKTILPELMAMADKTGPKFKTLYYEGEQNVKRMLSGINKKMAGKEILGFYARETENISSEMNEFFHQWNEDCKKNGITVRGLTPDDPSLEWYRKRTEYFGHVFKYLNMKDYSSECSIEIGDDFIQIFSLRYMQGVYMENPDVARTLRQIFEMVWAARPEKIEGALSEDK</sequence>
<dbReference type="InterPro" id="IPR051797">
    <property type="entry name" value="TrmB-like"/>
</dbReference>
<proteinExistence type="predicted"/>
<dbReference type="SUPFAM" id="SSF46785">
    <property type="entry name" value="Winged helix' DNA-binding domain"/>
    <property type="match status" value="1"/>
</dbReference>
<dbReference type="PANTHER" id="PTHR34293:SF1">
    <property type="entry name" value="HTH-TYPE TRANSCRIPTIONAL REGULATOR TRMBL2"/>
    <property type="match status" value="1"/>
</dbReference>
<dbReference type="Proteomes" id="UP000177152">
    <property type="component" value="Unassembled WGS sequence"/>
</dbReference>
<organism evidence="2 3">
    <name type="scientific">Candidatus Sungbacteria bacterium RIFCSPHIGHO2_01_FULL_47_32</name>
    <dbReference type="NCBI Taxonomy" id="1802264"/>
    <lineage>
        <taxon>Bacteria</taxon>
        <taxon>Candidatus Sungiibacteriota</taxon>
    </lineage>
</organism>
<evidence type="ECO:0000313" key="2">
    <source>
        <dbReference type="EMBL" id="OGZ94697.1"/>
    </source>
</evidence>
<dbReference type="Pfam" id="PF01978">
    <property type="entry name" value="TrmB"/>
    <property type="match status" value="1"/>
</dbReference>
<reference evidence="2 3" key="1">
    <citation type="journal article" date="2016" name="Nat. Commun.">
        <title>Thousands of microbial genomes shed light on interconnected biogeochemical processes in an aquifer system.</title>
        <authorList>
            <person name="Anantharaman K."/>
            <person name="Brown C.T."/>
            <person name="Hug L.A."/>
            <person name="Sharon I."/>
            <person name="Castelle C.J."/>
            <person name="Probst A.J."/>
            <person name="Thomas B.C."/>
            <person name="Singh A."/>
            <person name="Wilkins M.J."/>
            <person name="Karaoz U."/>
            <person name="Brodie E.L."/>
            <person name="Williams K.H."/>
            <person name="Hubbard S.S."/>
            <person name="Banfield J.F."/>
        </authorList>
    </citation>
    <scope>NUCLEOTIDE SEQUENCE [LARGE SCALE GENOMIC DNA]</scope>
</reference>